<evidence type="ECO:0000256" key="4">
    <source>
        <dbReference type="SAM" id="MobiDB-lite"/>
    </source>
</evidence>
<dbReference type="GO" id="GO:0008237">
    <property type="term" value="F:metallopeptidase activity"/>
    <property type="evidence" value="ECO:0007669"/>
    <property type="project" value="InterPro"/>
</dbReference>
<evidence type="ECO:0000256" key="3">
    <source>
        <dbReference type="ARBA" id="ARBA00022737"/>
    </source>
</evidence>
<dbReference type="InterPro" id="IPR006026">
    <property type="entry name" value="Peptidase_Metallo"/>
</dbReference>
<dbReference type="SMART" id="SM00235">
    <property type="entry name" value="ZnMc"/>
    <property type="match status" value="1"/>
</dbReference>
<dbReference type="GO" id="GO:0005615">
    <property type="term" value="C:extracellular space"/>
    <property type="evidence" value="ECO:0007669"/>
    <property type="project" value="InterPro"/>
</dbReference>
<feature type="compositionally biased region" description="Polar residues" evidence="4">
    <location>
        <begin position="409"/>
        <end position="427"/>
    </location>
</feature>
<evidence type="ECO:0000259" key="5">
    <source>
        <dbReference type="SMART" id="SM00235"/>
    </source>
</evidence>
<dbReference type="Gene3D" id="3.40.390.10">
    <property type="entry name" value="Collagenase (Catalytic Domain)"/>
    <property type="match status" value="1"/>
</dbReference>
<evidence type="ECO:0000313" key="6">
    <source>
        <dbReference type="EMBL" id="NVZ54730.1"/>
    </source>
</evidence>
<gene>
    <name evidence="6" type="ORF">HX797_00515</name>
</gene>
<dbReference type="InterPro" id="IPR024079">
    <property type="entry name" value="MetalloPept_cat_dom_sf"/>
</dbReference>
<dbReference type="InterPro" id="IPR034033">
    <property type="entry name" value="Serralysin-like"/>
</dbReference>
<sequence>MRANDPYAANLNVRSFDERQATNNLTRENLKWHDKNADGKVSVSYSFNSAAWQFDGRQREMARRAMQSWSDVSNLSFEENGPRTEGKMSFGISNAVGTAVGYYPSNHYQGGNTLYNPTRVTRHDLIHETGHALGLSHTGNYDGGYDENRRSHVQDSQAHSVMSYFGAALSGKSHGGAQPASAMMDDISAIQALYGVNRQIRQDNTTYGFNSNSQRDYYTLNSNRDTAVFCIWDGGGNDTLDVSGYRSNQTINLKAGSYSDVGGIRGNVSIARGVVMENAIGGSGDDALIGNDADNRLTGGAGGDRLRGGGGADTFDYNSASDSTPENPDTLMDFVSGTDKINVAVAMKNANVAALAFVSEMTGKAGEMVLTYDEQSGKGNVAIDLTGDGKANLLIRTYGRVTAEDIVASKNTPSHHQQPDAPTTRSAITPPRQPHRSVTHTYEKASDSSYHNADLIEDFVSGKDKINLTDLVKNTGTPLRLVDAYTGRIGDTVVKLNSRSGRYFVGVDLTGNRQTDFLVKSTQLIKPEDIMGLTANFQSQARVFSRR</sequence>
<reference evidence="6 7" key="1">
    <citation type="submission" date="2020-04" db="EMBL/GenBank/DDBJ databases">
        <title>Molecular characterization of pseudomonads from Agaricus bisporus reveal novel blotch 2 pathogens in Western Europe.</title>
        <authorList>
            <person name="Taparia T."/>
            <person name="Krijger M."/>
            <person name="Haynes E."/>
            <person name="Elpinstone J.G."/>
            <person name="Noble R."/>
            <person name="Van Der Wolf J."/>
        </authorList>
    </citation>
    <scope>NUCLEOTIDE SEQUENCE [LARGE SCALE GENOMIC DNA]</scope>
    <source>
        <strain evidence="6 7">B7002</strain>
    </source>
</reference>
<dbReference type="SUPFAM" id="SSF51120">
    <property type="entry name" value="beta-Roll"/>
    <property type="match status" value="2"/>
</dbReference>
<dbReference type="InterPro" id="IPR011049">
    <property type="entry name" value="Serralysin-like_metalloprot_C"/>
</dbReference>
<dbReference type="Proteomes" id="UP000560470">
    <property type="component" value="Unassembled WGS sequence"/>
</dbReference>
<dbReference type="GO" id="GO:0008270">
    <property type="term" value="F:zinc ion binding"/>
    <property type="evidence" value="ECO:0007669"/>
    <property type="project" value="InterPro"/>
</dbReference>
<dbReference type="Pfam" id="PF08548">
    <property type="entry name" value="Peptidase_M10_C"/>
    <property type="match status" value="2"/>
</dbReference>
<keyword evidence="2" id="KW-0964">Secreted</keyword>
<dbReference type="PRINTS" id="PR00313">
    <property type="entry name" value="CABNDNGRPT"/>
</dbReference>
<feature type="domain" description="Peptidase metallopeptidase" evidence="5">
    <location>
        <begin position="28"/>
        <end position="167"/>
    </location>
</feature>
<evidence type="ECO:0000256" key="2">
    <source>
        <dbReference type="ARBA" id="ARBA00022525"/>
    </source>
</evidence>
<accession>A0A7Y7RM71</accession>
<feature type="region of interest" description="Disordered" evidence="4">
    <location>
        <begin position="409"/>
        <end position="446"/>
    </location>
</feature>
<organism evidence="6 7">
    <name type="scientific">Pseudomonas edaphica</name>
    <dbReference type="NCBI Taxonomy" id="2006980"/>
    <lineage>
        <taxon>Bacteria</taxon>
        <taxon>Pseudomonadati</taxon>
        <taxon>Pseudomonadota</taxon>
        <taxon>Gammaproteobacteria</taxon>
        <taxon>Pseudomonadales</taxon>
        <taxon>Pseudomonadaceae</taxon>
        <taxon>Pseudomonas</taxon>
    </lineage>
</organism>
<dbReference type="CDD" id="cd04277">
    <property type="entry name" value="ZnMc_serralysin_like"/>
    <property type="match status" value="1"/>
</dbReference>
<keyword evidence="3" id="KW-0677">Repeat</keyword>
<dbReference type="GO" id="GO:0005509">
    <property type="term" value="F:calcium ion binding"/>
    <property type="evidence" value="ECO:0007669"/>
    <property type="project" value="InterPro"/>
</dbReference>
<comment type="subcellular location">
    <subcellularLocation>
        <location evidence="1">Secreted</location>
    </subcellularLocation>
</comment>
<dbReference type="EMBL" id="JACAOZ010000002">
    <property type="protein sequence ID" value="NVZ54730.1"/>
    <property type="molecule type" value="Genomic_DNA"/>
</dbReference>
<proteinExistence type="predicted"/>
<comment type="caution">
    <text evidence="6">The sequence shown here is derived from an EMBL/GenBank/DDBJ whole genome shotgun (WGS) entry which is preliminary data.</text>
</comment>
<dbReference type="GO" id="GO:0006508">
    <property type="term" value="P:proteolysis"/>
    <property type="evidence" value="ECO:0007669"/>
    <property type="project" value="InterPro"/>
</dbReference>
<protein>
    <submittedName>
        <fullName evidence="6">M10 family metallopeptidase C-terminal domain-containing protein</fullName>
    </submittedName>
</protein>
<evidence type="ECO:0000313" key="7">
    <source>
        <dbReference type="Proteomes" id="UP000560470"/>
    </source>
</evidence>
<dbReference type="Gene3D" id="2.150.10.10">
    <property type="entry name" value="Serralysin-like metalloprotease, C-terminal"/>
    <property type="match status" value="2"/>
</dbReference>
<dbReference type="AlphaFoldDB" id="A0A7Y7RM71"/>
<evidence type="ECO:0000256" key="1">
    <source>
        <dbReference type="ARBA" id="ARBA00004613"/>
    </source>
</evidence>
<dbReference type="SUPFAM" id="SSF55486">
    <property type="entry name" value="Metalloproteases ('zincins'), catalytic domain"/>
    <property type="match status" value="1"/>
</dbReference>
<dbReference type="InterPro" id="IPR013858">
    <property type="entry name" value="Peptidase_M10B_C"/>
</dbReference>
<name>A0A7Y7RM71_9PSED</name>